<name>A0A5B7JCM5_PORTR</name>
<evidence type="ECO:0000256" key="1">
    <source>
        <dbReference type="SAM" id="MobiDB-lite"/>
    </source>
</evidence>
<reference evidence="2 3" key="1">
    <citation type="submission" date="2019-05" db="EMBL/GenBank/DDBJ databases">
        <title>Another draft genome of Portunus trituberculatus and its Hox gene families provides insights of decapod evolution.</title>
        <authorList>
            <person name="Jeong J.-H."/>
            <person name="Song I."/>
            <person name="Kim S."/>
            <person name="Choi T."/>
            <person name="Kim D."/>
            <person name="Ryu S."/>
            <person name="Kim W."/>
        </authorList>
    </citation>
    <scope>NUCLEOTIDE SEQUENCE [LARGE SCALE GENOMIC DNA]</scope>
    <source>
        <tissue evidence="2">Muscle</tissue>
    </source>
</reference>
<comment type="caution">
    <text evidence="2">The sequence shown here is derived from an EMBL/GenBank/DDBJ whole genome shotgun (WGS) entry which is preliminary data.</text>
</comment>
<sequence>MIRKTLLRRFPQAAARDATVTSQQDARCVCVCVTFHADLGGRRCLRGAEGEEKGGETLITEEENEEEMGVET</sequence>
<dbReference type="Proteomes" id="UP000324222">
    <property type="component" value="Unassembled WGS sequence"/>
</dbReference>
<evidence type="ECO:0000313" key="2">
    <source>
        <dbReference type="EMBL" id="MPC90698.1"/>
    </source>
</evidence>
<accession>A0A5B7JCM5</accession>
<organism evidence="2 3">
    <name type="scientific">Portunus trituberculatus</name>
    <name type="common">Swimming crab</name>
    <name type="synonym">Neptunus trituberculatus</name>
    <dbReference type="NCBI Taxonomy" id="210409"/>
    <lineage>
        <taxon>Eukaryota</taxon>
        <taxon>Metazoa</taxon>
        <taxon>Ecdysozoa</taxon>
        <taxon>Arthropoda</taxon>
        <taxon>Crustacea</taxon>
        <taxon>Multicrustacea</taxon>
        <taxon>Malacostraca</taxon>
        <taxon>Eumalacostraca</taxon>
        <taxon>Eucarida</taxon>
        <taxon>Decapoda</taxon>
        <taxon>Pleocyemata</taxon>
        <taxon>Brachyura</taxon>
        <taxon>Eubrachyura</taxon>
        <taxon>Portunoidea</taxon>
        <taxon>Portunidae</taxon>
        <taxon>Portuninae</taxon>
        <taxon>Portunus</taxon>
    </lineage>
</organism>
<protein>
    <submittedName>
        <fullName evidence="2">Uncharacterized protein</fullName>
    </submittedName>
</protein>
<keyword evidence="3" id="KW-1185">Reference proteome</keyword>
<feature type="compositionally biased region" description="Acidic residues" evidence="1">
    <location>
        <begin position="59"/>
        <end position="72"/>
    </location>
</feature>
<feature type="region of interest" description="Disordered" evidence="1">
    <location>
        <begin position="50"/>
        <end position="72"/>
    </location>
</feature>
<dbReference type="EMBL" id="VSRR010085279">
    <property type="protein sequence ID" value="MPC90698.1"/>
    <property type="molecule type" value="Genomic_DNA"/>
</dbReference>
<proteinExistence type="predicted"/>
<evidence type="ECO:0000313" key="3">
    <source>
        <dbReference type="Proteomes" id="UP000324222"/>
    </source>
</evidence>
<dbReference type="AlphaFoldDB" id="A0A5B7JCM5"/>
<gene>
    <name evidence="2" type="ORF">E2C01_085695</name>
</gene>